<gene>
    <name evidence="4" type="ORF">H8K26_11845</name>
</gene>
<dbReference type="Proteomes" id="UP000637632">
    <property type="component" value="Unassembled WGS sequence"/>
</dbReference>
<evidence type="ECO:0000256" key="1">
    <source>
        <dbReference type="PROSITE-ProRule" id="PRU00169"/>
    </source>
</evidence>
<dbReference type="PROSITE" id="PS50110">
    <property type="entry name" value="RESPONSE_REGULATORY"/>
    <property type="match status" value="1"/>
</dbReference>
<keyword evidence="1" id="KW-0597">Phosphoprotein</keyword>
<organism evidence="4 5">
    <name type="scientific">Undibacterium aquatile</name>
    <dbReference type="NCBI Taxonomy" id="1537398"/>
    <lineage>
        <taxon>Bacteria</taxon>
        <taxon>Pseudomonadati</taxon>
        <taxon>Pseudomonadota</taxon>
        <taxon>Betaproteobacteria</taxon>
        <taxon>Burkholderiales</taxon>
        <taxon>Oxalobacteraceae</taxon>
        <taxon>Undibacterium</taxon>
    </lineage>
</organism>
<comment type="caution">
    <text evidence="4">The sequence shown here is derived from an EMBL/GenBank/DDBJ whole genome shotgun (WGS) entry which is preliminary data.</text>
</comment>
<evidence type="ECO:0000259" key="3">
    <source>
        <dbReference type="PROSITE" id="PS50930"/>
    </source>
</evidence>
<feature type="domain" description="HTH LytTR-type" evidence="3">
    <location>
        <begin position="147"/>
        <end position="250"/>
    </location>
</feature>
<name>A0ABR6XGU6_9BURK</name>
<dbReference type="Pfam" id="PF04397">
    <property type="entry name" value="LytTR"/>
    <property type="match status" value="1"/>
</dbReference>
<accession>A0ABR6XGU6</accession>
<dbReference type="EMBL" id="JACOFT010000004">
    <property type="protein sequence ID" value="MBC3812136.1"/>
    <property type="molecule type" value="Genomic_DNA"/>
</dbReference>
<dbReference type="PANTHER" id="PTHR37299:SF1">
    <property type="entry name" value="STAGE 0 SPORULATION PROTEIN A HOMOLOG"/>
    <property type="match status" value="1"/>
</dbReference>
<reference evidence="4 5" key="1">
    <citation type="submission" date="2020-08" db="EMBL/GenBank/DDBJ databases">
        <title>Novel species isolated from subtropical streams in China.</title>
        <authorList>
            <person name="Lu H."/>
        </authorList>
    </citation>
    <scope>NUCLEOTIDE SEQUENCE [LARGE SCALE GENOMIC DNA]</scope>
    <source>
        <strain evidence="4 5">CCTCC AB 2015119</strain>
    </source>
</reference>
<dbReference type="SUPFAM" id="SSF52172">
    <property type="entry name" value="CheY-like"/>
    <property type="match status" value="1"/>
</dbReference>
<dbReference type="PROSITE" id="PS50930">
    <property type="entry name" value="HTH_LYTTR"/>
    <property type="match status" value="1"/>
</dbReference>
<dbReference type="PANTHER" id="PTHR37299">
    <property type="entry name" value="TRANSCRIPTIONAL REGULATOR-RELATED"/>
    <property type="match status" value="1"/>
</dbReference>
<proteinExistence type="predicted"/>
<dbReference type="Pfam" id="PF00072">
    <property type="entry name" value="Response_reg"/>
    <property type="match status" value="1"/>
</dbReference>
<dbReference type="InterPro" id="IPR046947">
    <property type="entry name" value="LytR-like"/>
</dbReference>
<dbReference type="InterPro" id="IPR007492">
    <property type="entry name" value="LytTR_DNA-bd_dom"/>
</dbReference>
<dbReference type="InterPro" id="IPR011006">
    <property type="entry name" value="CheY-like_superfamily"/>
</dbReference>
<feature type="domain" description="Response regulatory" evidence="2">
    <location>
        <begin position="6"/>
        <end position="117"/>
    </location>
</feature>
<keyword evidence="5" id="KW-1185">Reference proteome</keyword>
<dbReference type="InterPro" id="IPR001789">
    <property type="entry name" value="Sig_transdc_resp-reg_receiver"/>
</dbReference>
<evidence type="ECO:0000313" key="5">
    <source>
        <dbReference type="Proteomes" id="UP000637632"/>
    </source>
</evidence>
<dbReference type="SMART" id="SM00850">
    <property type="entry name" value="LytTR"/>
    <property type="match status" value="1"/>
</dbReference>
<evidence type="ECO:0000259" key="2">
    <source>
        <dbReference type="PROSITE" id="PS50110"/>
    </source>
</evidence>
<dbReference type="RefSeq" id="WP_190479767.1">
    <property type="nucleotide sequence ID" value="NZ_JACOFT010000004.1"/>
</dbReference>
<dbReference type="Gene3D" id="2.40.50.1020">
    <property type="entry name" value="LytTr DNA-binding domain"/>
    <property type="match status" value="1"/>
</dbReference>
<feature type="modified residue" description="4-aspartylphosphate" evidence="1">
    <location>
        <position position="57"/>
    </location>
</feature>
<evidence type="ECO:0000313" key="4">
    <source>
        <dbReference type="EMBL" id="MBC3812136.1"/>
    </source>
</evidence>
<dbReference type="Gene3D" id="3.40.50.2300">
    <property type="match status" value="1"/>
</dbReference>
<sequence length="250" mass="28517">MNHSLRVLIADDEELARRLIREYLRSHPDIIVISECETGTEAVDAIFVHQPDLIFLDIQMPELTGLEVLDVTGRKSGVIFTTAYDQYAVKAFDLHAIDYLLKPFSQQRFDEALQKAKKLIQEDKVVASPPIGMQQLITSSVQQSQRLTIRDREKVHVLPFEEIDFIEAQDDYILVHAQGRTVMKTQSLSDIEEQLSSAGFVRVHRSYLLQIKALTGIERQSKDTQVAVLRSGIKIPVSRTGYERLKTRLN</sequence>
<protein>
    <submittedName>
        <fullName evidence="4">Response regulator transcription factor</fullName>
    </submittedName>
</protein>
<dbReference type="SMART" id="SM00448">
    <property type="entry name" value="REC"/>
    <property type="match status" value="1"/>
</dbReference>